<organism evidence="2 3">
    <name type="scientific">Phenylobacterium terrae</name>
    <dbReference type="NCBI Taxonomy" id="2665495"/>
    <lineage>
        <taxon>Bacteria</taxon>
        <taxon>Pseudomonadati</taxon>
        <taxon>Pseudomonadota</taxon>
        <taxon>Alphaproteobacteria</taxon>
        <taxon>Caulobacterales</taxon>
        <taxon>Caulobacteraceae</taxon>
        <taxon>Phenylobacterium</taxon>
    </lineage>
</organism>
<feature type="coiled-coil region" evidence="1">
    <location>
        <begin position="37"/>
        <end position="69"/>
    </location>
</feature>
<dbReference type="Pfam" id="PF04977">
    <property type="entry name" value="DivIC"/>
    <property type="match status" value="1"/>
</dbReference>
<dbReference type="Proteomes" id="UP001597237">
    <property type="component" value="Unassembled WGS sequence"/>
</dbReference>
<proteinExistence type="predicted"/>
<evidence type="ECO:0000256" key="1">
    <source>
        <dbReference type="SAM" id="Coils"/>
    </source>
</evidence>
<protein>
    <submittedName>
        <fullName evidence="2">Septum formation initiator family protein</fullName>
    </submittedName>
</protein>
<accession>A0ABW4N5B6</accession>
<dbReference type="InterPro" id="IPR007060">
    <property type="entry name" value="FtsL/DivIC"/>
</dbReference>
<comment type="caution">
    <text evidence="2">The sequence shown here is derived from an EMBL/GenBank/DDBJ whole genome shotgun (WGS) entry which is preliminary data.</text>
</comment>
<dbReference type="EMBL" id="JBHUEY010000006">
    <property type="protein sequence ID" value="MFD1784958.1"/>
    <property type="molecule type" value="Genomic_DNA"/>
</dbReference>
<reference evidence="3" key="1">
    <citation type="journal article" date="2019" name="Int. J. Syst. Evol. Microbiol.">
        <title>The Global Catalogue of Microorganisms (GCM) 10K type strain sequencing project: providing services to taxonomists for standard genome sequencing and annotation.</title>
        <authorList>
            <consortium name="The Broad Institute Genomics Platform"/>
            <consortium name="The Broad Institute Genome Sequencing Center for Infectious Disease"/>
            <person name="Wu L."/>
            <person name="Ma J."/>
        </authorList>
    </citation>
    <scope>NUCLEOTIDE SEQUENCE [LARGE SCALE GENOMIC DNA]</scope>
    <source>
        <strain evidence="3">DFY28</strain>
    </source>
</reference>
<keyword evidence="3" id="KW-1185">Reference proteome</keyword>
<gene>
    <name evidence="2" type="ORF">ACFSC0_16265</name>
</gene>
<keyword evidence="1" id="KW-0175">Coiled coil</keyword>
<evidence type="ECO:0000313" key="3">
    <source>
        <dbReference type="Proteomes" id="UP001597237"/>
    </source>
</evidence>
<evidence type="ECO:0000313" key="2">
    <source>
        <dbReference type="EMBL" id="MFD1784958.1"/>
    </source>
</evidence>
<name>A0ABW4N5B6_9CAUL</name>
<dbReference type="RefSeq" id="WP_377281920.1">
    <property type="nucleotide sequence ID" value="NZ_JBHRSI010000005.1"/>
</dbReference>
<sequence length="98" mass="11237">MIVRLRPYLPTAALAFLIFYFGFHALTGERGLLSSPVRDAELSAKRHELALLQAERADLEVRAKLLRDSSLSRDLLEERARSLLGYSDPRDYVIRIEH</sequence>